<evidence type="ECO:0000313" key="1">
    <source>
        <dbReference type="EMBL" id="GJU03868.1"/>
    </source>
</evidence>
<proteinExistence type="predicted"/>
<protein>
    <submittedName>
        <fullName evidence="1">Uncharacterized protein</fullName>
    </submittedName>
</protein>
<keyword evidence="2" id="KW-1185">Reference proteome</keyword>
<name>A0ABQ5IX06_9ASTR</name>
<evidence type="ECO:0000313" key="2">
    <source>
        <dbReference type="Proteomes" id="UP001151760"/>
    </source>
</evidence>
<sequence>MVEKFILKFHHLSDHNEEEEIEDDNPNKTDNAPKIFKIEGNPFDFKTPLWYDKLADGKLKDETLALKAKIEGSVLVENECSQDHSIYSYGKFQTGPYVNTKTKWTSNPYLDVNRISGRNYEASNVGDIQENQGHKKIREIVDKVTTMAEPNNYITATQKNFVSNDNEGRMVDKCIVEIQGTFLVKIRNDAFNGNDEENAYEHINKFLEIVRPIKINGLTQD</sequence>
<reference evidence="1" key="2">
    <citation type="submission" date="2022-01" db="EMBL/GenBank/DDBJ databases">
        <authorList>
            <person name="Yamashiro T."/>
            <person name="Shiraishi A."/>
            <person name="Satake H."/>
            <person name="Nakayama K."/>
        </authorList>
    </citation>
    <scope>NUCLEOTIDE SEQUENCE</scope>
</reference>
<gene>
    <name evidence="1" type="ORF">Tco_1114206</name>
</gene>
<accession>A0ABQ5IX06</accession>
<dbReference type="Proteomes" id="UP001151760">
    <property type="component" value="Unassembled WGS sequence"/>
</dbReference>
<reference evidence="1" key="1">
    <citation type="journal article" date="2022" name="Int. J. Mol. Sci.">
        <title>Draft Genome of Tanacetum Coccineum: Genomic Comparison of Closely Related Tanacetum-Family Plants.</title>
        <authorList>
            <person name="Yamashiro T."/>
            <person name="Shiraishi A."/>
            <person name="Nakayama K."/>
            <person name="Satake H."/>
        </authorList>
    </citation>
    <scope>NUCLEOTIDE SEQUENCE</scope>
</reference>
<dbReference type="EMBL" id="BQNB010021194">
    <property type="protein sequence ID" value="GJU03868.1"/>
    <property type="molecule type" value="Genomic_DNA"/>
</dbReference>
<comment type="caution">
    <text evidence="1">The sequence shown here is derived from an EMBL/GenBank/DDBJ whole genome shotgun (WGS) entry which is preliminary data.</text>
</comment>
<organism evidence="1 2">
    <name type="scientific">Tanacetum coccineum</name>
    <dbReference type="NCBI Taxonomy" id="301880"/>
    <lineage>
        <taxon>Eukaryota</taxon>
        <taxon>Viridiplantae</taxon>
        <taxon>Streptophyta</taxon>
        <taxon>Embryophyta</taxon>
        <taxon>Tracheophyta</taxon>
        <taxon>Spermatophyta</taxon>
        <taxon>Magnoliopsida</taxon>
        <taxon>eudicotyledons</taxon>
        <taxon>Gunneridae</taxon>
        <taxon>Pentapetalae</taxon>
        <taxon>asterids</taxon>
        <taxon>campanulids</taxon>
        <taxon>Asterales</taxon>
        <taxon>Asteraceae</taxon>
        <taxon>Asteroideae</taxon>
        <taxon>Anthemideae</taxon>
        <taxon>Anthemidinae</taxon>
        <taxon>Tanacetum</taxon>
    </lineage>
</organism>